<dbReference type="Proteomes" id="UP000265520">
    <property type="component" value="Unassembled WGS sequence"/>
</dbReference>
<keyword evidence="2" id="KW-1185">Reference proteome</keyword>
<evidence type="ECO:0000313" key="2">
    <source>
        <dbReference type="Proteomes" id="UP000265520"/>
    </source>
</evidence>
<protein>
    <submittedName>
        <fullName evidence="1">Uncharacterized protein</fullName>
    </submittedName>
</protein>
<evidence type="ECO:0000313" key="1">
    <source>
        <dbReference type="EMBL" id="MCI57076.1"/>
    </source>
</evidence>
<proteinExistence type="predicted"/>
<reference evidence="1 2" key="1">
    <citation type="journal article" date="2018" name="Front. Plant Sci.">
        <title>Red Clover (Trifolium pratense) and Zigzag Clover (T. medium) - A Picture of Genomic Similarities and Differences.</title>
        <authorList>
            <person name="Dluhosova J."/>
            <person name="Istvanek J."/>
            <person name="Nedelnik J."/>
            <person name="Repkova J."/>
        </authorList>
    </citation>
    <scope>NUCLEOTIDE SEQUENCE [LARGE SCALE GENOMIC DNA]</scope>
    <source>
        <strain evidence="2">cv. 10/8</strain>
        <tissue evidence="1">Leaf</tissue>
    </source>
</reference>
<sequence>PEAELPVQVVAEVELSAVHLHQHICFRFNLRFFFYIPPWPY</sequence>
<organism evidence="1 2">
    <name type="scientific">Trifolium medium</name>
    <dbReference type="NCBI Taxonomy" id="97028"/>
    <lineage>
        <taxon>Eukaryota</taxon>
        <taxon>Viridiplantae</taxon>
        <taxon>Streptophyta</taxon>
        <taxon>Embryophyta</taxon>
        <taxon>Tracheophyta</taxon>
        <taxon>Spermatophyta</taxon>
        <taxon>Magnoliopsida</taxon>
        <taxon>eudicotyledons</taxon>
        <taxon>Gunneridae</taxon>
        <taxon>Pentapetalae</taxon>
        <taxon>rosids</taxon>
        <taxon>fabids</taxon>
        <taxon>Fabales</taxon>
        <taxon>Fabaceae</taxon>
        <taxon>Papilionoideae</taxon>
        <taxon>50 kb inversion clade</taxon>
        <taxon>NPAAA clade</taxon>
        <taxon>Hologalegina</taxon>
        <taxon>IRL clade</taxon>
        <taxon>Trifolieae</taxon>
        <taxon>Trifolium</taxon>
    </lineage>
</organism>
<dbReference type="AlphaFoldDB" id="A0A392TAC0"/>
<accession>A0A392TAC0</accession>
<feature type="non-terminal residue" evidence="1">
    <location>
        <position position="1"/>
    </location>
</feature>
<name>A0A392TAC0_9FABA</name>
<comment type="caution">
    <text evidence="1">The sequence shown here is derived from an EMBL/GenBank/DDBJ whole genome shotgun (WGS) entry which is preliminary data.</text>
</comment>
<dbReference type="EMBL" id="LXQA010523038">
    <property type="protein sequence ID" value="MCI57076.1"/>
    <property type="molecule type" value="Genomic_DNA"/>
</dbReference>